<protein>
    <submittedName>
        <fullName evidence="5">Uncharacterized protein</fullName>
    </submittedName>
</protein>
<evidence type="ECO:0000256" key="2">
    <source>
        <dbReference type="ARBA" id="ARBA00022525"/>
    </source>
</evidence>
<dbReference type="EMBL" id="MPSH01000002">
    <property type="protein sequence ID" value="PNH36002.1"/>
    <property type="molecule type" value="Genomic_DNA"/>
</dbReference>
<comment type="subcellular location">
    <subcellularLocation>
        <location evidence="1">Secreted</location>
    </subcellularLocation>
</comment>
<dbReference type="Pfam" id="PF03534">
    <property type="entry name" value="SpvB"/>
    <property type="match status" value="1"/>
</dbReference>
<keyword evidence="3" id="KW-0843">Virulence</keyword>
<dbReference type="AlphaFoldDB" id="A0AA44WSG4"/>
<organism evidence="5 6">
    <name type="scientific">Verticillium dahliae</name>
    <name type="common">Verticillium wilt</name>
    <dbReference type="NCBI Taxonomy" id="27337"/>
    <lineage>
        <taxon>Eukaryota</taxon>
        <taxon>Fungi</taxon>
        <taxon>Dikarya</taxon>
        <taxon>Ascomycota</taxon>
        <taxon>Pezizomycotina</taxon>
        <taxon>Sordariomycetes</taxon>
        <taxon>Hypocreomycetidae</taxon>
        <taxon>Glomerellales</taxon>
        <taxon>Plectosphaerellaceae</taxon>
        <taxon>Verticillium</taxon>
    </lineage>
</organism>
<evidence type="ECO:0000256" key="1">
    <source>
        <dbReference type="ARBA" id="ARBA00004613"/>
    </source>
</evidence>
<dbReference type="InterPro" id="IPR003284">
    <property type="entry name" value="Sal_SpvB"/>
</dbReference>
<accession>A0AA44WSG4</accession>
<dbReference type="Proteomes" id="UP000236305">
    <property type="component" value="Unassembled WGS sequence"/>
</dbReference>
<evidence type="ECO:0000313" key="6">
    <source>
        <dbReference type="Proteomes" id="UP000236305"/>
    </source>
</evidence>
<gene>
    <name evidence="5" type="ORF">BJF96_g796</name>
</gene>
<evidence type="ECO:0000313" key="5">
    <source>
        <dbReference type="EMBL" id="PNH36002.1"/>
    </source>
</evidence>
<proteinExistence type="predicted"/>
<feature type="region of interest" description="Disordered" evidence="4">
    <location>
        <begin position="75"/>
        <end position="95"/>
    </location>
</feature>
<keyword evidence="2" id="KW-0964">Secreted</keyword>
<reference evidence="5 6" key="1">
    <citation type="submission" date="2017-12" db="EMBL/GenBank/DDBJ databases">
        <title>Comparative genomics yields insights into virulence evolution of Verticillium dahliae.</title>
        <authorList>
            <person name="Fan R."/>
            <person name="Armitage A.D."/>
            <person name="Cascant-Lopez E."/>
            <person name="Sobczyk M."/>
            <person name="Cockerton H.M."/>
            <person name="Harrison R.J."/>
        </authorList>
    </citation>
    <scope>NUCLEOTIDE SEQUENCE [LARGE SCALE GENOMIC DNA]</scope>
    <source>
        <strain evidence="5 6">12008</strain>
    </source>
</reference>
<feature type="compositionally biased region" description="Polar residues" evidence="4">
    <location>
        <begin position="75"/>
        <end position="90"/>
    </location>
</feature>
<dbReference type="GO" id="GO:0005737">
    <property type="term" value="C:cytoplasm"/>
    <property type="evidence" value="ECO:0007669"/>
    <property type="project" value="InterPro"/>
</dbReference>
<name>A0AA44WSG4_VERDA</name>
<dbReference type="GO" id="GO:0005576">
    <property type="term" value="C:extracellular region"/>
    <property type="evidence" value="ECO:0007669"/>
    <property type="project" value="UniProtKB-SubCell"/>
</dbReference>
<sequence length="294" mass="31453">MAIDGDPSKAAAGAGYGLSGASSQGSRSAGQDFFDLSSLGSTLSASSALPAAPSIVPLKEGGAISGLGEKYNVSSASGTGSLSVPIQTSPARRGMQPQLALQYDSAAGNSEFGLGWQLRGGASITRKTSKGLPRYHDPASGPESDVFVLSGMEDLVPVFKKDASGVILQDSAGNHVTEESVRGNHVVRRYFPRSRQTFARIERWTNLESRDDVHWRVVTEENSTLVFGSDANSRIFDQSAAVDGNIRIFSWLQSETYDTYGNAMTFTYKQEDSASVSGEAAHEAFRLMEVLRYF</sequence>
<comment type="caution">
    <text evidence="5">The sequence shown here is derived from an EMBL/GenBank/DDBJ whole genome shotgun (WGS) entry which is preliminary data.</text>
</comment>
<evidence type="ECO:0000256" key="4">
    <source>
        <dbReference type="SAM" id="MobiDB-lite"/>
    </source>
</evidence>
<evidence type="ECO:0000256" key="3">
    <source>
        <dbReference type="ARBA" id="ARBA00023026"/>
    </source>
</evidence>